<dbReference type="EMBL" id="JABAEB010000003">
    <property type="protein sequence ID" value="NLQ22322.1"/>
    <property type="molecule type" value="Genomic_DNA"/>
</dbReference>
<organism evidence="1 2">
    <name type="scientific">Shewanella oncorhynchi</name>
    <dbReference type="NCBI Taxonomy" id="2726434"/>
    <lineage>
        <taxon>Bacteria</taxon>
        <taxon>Pseudomonadati</taxon>
        <taxon>Pseudomonadota</taxon>
        <taxon>Gammaproteobacteria</taxon>
        <taxon>Alteromonadales</taxon>
        <taxon>Shewanellaceae</taxon>
        <taxon>Shewanella</taxon>
    </lineage>
</organism>
<dbReference type="RefSeq" id="WP_168823778.1">
    <property type="nucleotide sequence ID" value="NZ_JABAEB010000003.1"/>
</dbReference>
<evidence type="ECO:0000313" key="2">
    <source>
        <dbReference type="Proteomes" id="UP000527352"/>
    </source>
</evidence>
<proteinExistence type="predicted"/>
<sequence length="240" mass="27326">MSQLFYLRDSRSNVGSTCMFWADRGGYTSNLDLAEVFTLEEAQRKFNIRHTDVPLCKELVDELATVRVDCQYLGDSGEKSGCDEYVISQKGRWDGNDVYWLTFDFLSVNYKGAVVFSYRNALARIDELGIDANIYAKPDIDAIARRTFQAANINERRMITAVGIRKPKRPRTRQTTGKTRGNCPHCGCITWGLNPYENYSCAEQYSERNGLSFVLSDTCEELKASKARRKQTKIKGEKTC</sequence>
<reference evidence="1 2" key="1">
    <citation type="submission" date="2020-04" db="EMBL/GenBank/DDBJ databases">
        <title>The first description of lens atrophy caused by putative novel Shewanella sp. that is a new emerging pathogen for cultured rainbow trout?</title>
        <authorList>
            <person name="Saticioglu I.B."/>
            <person name="Duman M."/>
            <person name="Altun S."/>
        </authorList>
    </citation>
    <scope>NUCLEOTIDE SEQUENCE [LARGE SCALE GENOMIC DNA]</scope>
    <source>
        <strain evidence="1 2">S-1</strain>
    </source>
</reference>
<protein>
    <submittedName>
        <fullName evidence="1">Uncharacterized protein</fullName>
    </submittedName>
</protein>
<dbReference type="Proteomes" id="UP000527352">
    <property type="component" value="Unassembled WGS sequence"/>
</dbReference>
<keyword evidence="2" id="KW-1185">Reference proteome</keyword>
<name>A0ABX1KMI4_9GAMM</name>
<comment type="caution">
    <text evidence="1">The sequence shown here is derived from an EMBL/GenBank/DDBJ whole genome shotgun (WGS) entry which is preliminary data.</text>
</comment>
<gene>
    <name evidence="1" type="ORF">HGO26_05440</name>
</gene>
<evidence type="ECO:0000313" key="1">
    <source>
        <dbReference type="EMBL" id="NLQ22322.1"/>
    </source>
</evidence>
<accession>A0ABX1KMI4</accession>